<keyword evidence="1" id="KW-0645">Protease</keyword>
<feature type="domain" description="MPN" evidence="6">
    <location>
        <begin position="34"/>
        <end position="169"/>
    </location>
</feature>
<keyword evidence="3" id="KW-0378">Hydrolase</keyword>
<keyword evidence="2" id="KW-0479">Metal-binding</keyword>
<dbReference type="InterPro" id="IPR050242">
    <property type="entry name" value="JAMM_MPN+_peptidase_M67A"/>
</dbReference>
<reference evidence="7 8" key="1">
    <citation type="journal article" date="2015" name="Genome Biol.">
        <title>Comparative genomics of Steinernema reveals deeply conserved gene regulatory networks.</title>
        <authorList>
            <person name="Dillman A.R."/>
            <person name="Macchietto M."/>
            <person name="Porter C.F."/>
            <person name="Rogers A."/>
            <person name="Williams B."/>
            <person name="Antoshechkin I."/>
            <person name="Lee M.M."/>
            <person name="Goodwin Z."/>
            <person name="Lu X."/>
            <person name="Lewis E.E."/>
            <person name="Goodrich-Blair H."/>
            <person name="Stock S.P."/>
            <person name="Adams B.J."/>
            <person name="Sternberg P.W."/>
            <person name="Mortazavi A."/>
        </authorList>
    </citation>
    <scope>NUCLEOTIDE SEQUENCE [LARGE SCALE GENOMIC DNA]</scope>
    <source>
        <strain evidence="7 8">ALL</strain>
    </source>
</reference>
<sequence length="225" mass="25082">MTSPPLLSIPRLLKLSLLGEPAKDDERPDTSEIIYISSLALLKMLKHGRAGVPLEVMGLMLGNFVDKYTVEVYDVFAMPQSGTGVSVEAVDPVFQADMMTKLAQTERKETVVGWYHSHPGFGCWLSSTDVNTQRSFEKLHKQAVAVVVDPIQSVKGKVIIDAFRTIPRDLSLTVDARQTTSNLHYKKGSGQAKSHGLDFDYYSILIDYRKSELDQQRNRPVDPGE</sequence>
<accession>A0A4U5PFW2</accession>
<keyword evidence="8" id="KW-1185">Reference proteome</keyword>
<evidence type="ECO:0000256" key="5">
    <source>
        <dbReference type="ARBA" id="ARBA00023049"/>
    </source>
</evidence>
<evidence type="ECO:0000256" key="4">
    <source>
        <dbReference type="ARBA" id="ARBA00022833"/>
    </source>
</evidence>
<dbReference type="STRING" id="34508.A0A4U5PFW2"/>
<reference evidence="7 8" key="2">
    <citation type="journal article" date="2019" name="G3 (Bethesda)">
        <title>Hybrid Assembly of the Genome of the Entomopathogenic Nematode Steinernema carpocapsae Identifies the X-Chromosome.</title>
        <authorList>
            <person name="Serra L."/>
            <person name="Macchietto M."/>
            <person name="Macias-Munoz A."/>
            <person name="McGill C.J."/>
            <person name="Rodriguez I.M."/>
            <person name="Rodriguez B."/>
            <person name="Murad R."/>
            <person name="Mortazavi A."/>
        </authorList>
    </citation>
    <scope>NUCLEOTIDE SEQUENCE [LARGE SCALE GENOMIC DNA]</scope>
    <source>
        <strain evidence="7 8">ALL</strain>
    </source>
</reference>
<evidence type="ECO:0000256" key="2">
    <source>
        <dbReference type="ARBA" id="ARBA00022723"/>
    </source>
</evidence>
<evidence type="ECO:0000256" key="1">
    <source>
        <dbReference type="ARBA" id="ARBA00022670"/>
    </source>
</evidence>
<dbReference type="GO" id="GO:0006508">
    <property type="term" value="P:proteolysis"/>
    <property type="evidence" value="ECO:0007669"/>
    <property type="project" value="UniProtKB-KW"/>
</dbReference>
<evidence type="ECO:0000259" key="6">
    <source>
        <dbReference type="PROSITE" id="PS50249"/>
    </source>
</evidence>
<dbReference type="Gene3D" id="3.40.140.10">
    <property type="entry name" value="Cytidine Deaminase, domain 2"/>
    <property type="match status" value="1"/>
</dbReference>
<dbReference type="PROSITE" id="PS50249">
    <property type="entry name" value="MPN"/>
    <property type="match status" value="1"/>
</dbReference>
<comment type="caution">
    <text evidence="7">The sequence shown here is derived from an EMBL/GenBank/DDBJ whole genome shotgun (WGS) entry which is preliminary data.</text>
</comment>
<name>A0A4U5PFW2_STECR</name>
<evidence type="ECO:0000256" key="3">
    <source>
        <dbReference type="ARBA" id="ARBA00022801"/>
    </source>
</evidence>
<dbReference type="GO" id="GO:0008237">
    <property type="term" value="F:metallopeptidase activity"/>
    <property type="evidence" value="ECO:0007669"/>
    <property type="project" value="UniProtKB-KW"/>
</dbReference>
<dbReference type="EMBL" id="AZBU02000002">
    <property type="protein sequence ID" value="TKR95459.1"/>
    <property type="molecule type" value="Genomic_DNA"/>
</dbReference>
<proteinExistence type="predicted"/>
<evidence type="ECO:0000313" key="7">
    <source>
        <dbReference type="EMBL" id="TKR95459.1"/>
    </source>
</evidence>
<dbReference type="Proteomes" id="UP000298663">
    <property type="component" value="Unassembled WGS sequence"/>
</dbReference>
<dbReference type="FunFam" id="3.40.140.10:FF:000026">
    <property type="entry name" value="26S proteasome non-ATPase regulatory subunit 14"/>
    <property type="match status" value="1"/>
</dbReference>
<dbReference type="SMART" id="SM00232">
    <property type="entry name" value="JAB_MPN"/>
    <property type="match status" value="1"/>
</dbReference>
<dbReference type="SUPFAM" id="SSF102712">
    <property type="entry name" value="JAB1/MPN domain"/>
    <property type="match status" value="1"/>
</dbReference>
<dbReference type="GO" id="GO:0046872">
    <property type="term" value="F:metal ion binding"/>
    <property type="evidence" value="ECO:0007669"/>
    <property type="project" value="UniProtKB-KW"/>
</dbReference>
<dbReference type="PANTHER" id="PTHR10410">
    <property type="entry name" value="EUKARYOTIC TRANSLATION INITIATION FACTOR 3 -RELATED"/>
    <property type="match status" value="1"/>
</dbReference>
<gene>
    <name evidence="7" type="ORF">L596_009625</name>
</gene>
<dbReference type="InterPro" id="IPR037518">
    <property type="entry name" value="MPN"/>
</dbReference>
<dbReference type="InterPro" id="IPR000555">
    <property type="entry name" value="JAMM/MPN+_dom"/>
</dbReference>
<dbReference type="CDD" id="cd08069">
    <property type="entry name" value="MPN_RPN11_CSN5"/>
    <property type="match status" value="1"/>
</dbReference>
<protein>
    <recommendedName>
        <fullName evidence="6">MPN domain-containing protein</fullName>
    </recommendedName>
</protein>
<keyword evidence="5" id="KW-0482">Metalloprotease</keyword>
<keyword evidence="4" id="KW-0862">Zinc</keyword>
<organism evidence="7 8">
    <name type="scientific">Steinernema carpocapsae</name>
    <name type="common">Entomopathogenic nematode</name>
    <dbReference type="NCBI Taxonomy" id="34508"/>
    <lineage>
        <taxon>Eukaryota</taxon>
        <taxon>Metazoa</taxon>
        <taxon>Ecdysozoa</taxon>
        <taxon>Nematoda</taxon>
        <taxon>Chromadorea</taxon>
        <taxon>Rhabditida</taxon>
        <taxon>Tylenchina</taxon>
        <taxon>Panagrolaimomorpha</taxon>
        <taxon>Strongyloidoidea</taxon>
        <taxon>Steinernematidae</taxon>
        <taxon>Steinernema</taxon>
    </lineage>
</organism>
<dbReference type="AlphaFoldDB" id="A0A4U5PFW2"/>
<dbReference type="OrthoDB" id="5854928at2759"/>
<dbReference type="Pfam" id="PF01398">
    <property type="entry name" value="JAB"/>
    <property type="match status" value="1"/>
</dbReference>
<evidence type="ECO:0000313" key="8">
    <source>
        <dbReference type="Proteomes" id="UP000298663"/>
    </source>
</evidence>